<dbReference type="PROSITE" id="PS00061">
    <property type="entry name" value="ADH_SHORT"/>
    <property type="match status" value="1"/>
</dbReference>
<dbReference type="STRING" id="109280.ENSHCOP00000005240"/>
<reference evidence="15" key="1">
    <citation type="submission" date="2025-08" db="UniProtKB">
        <authorList>
            <consortium name="Ensembl"/>
        </authorList>
    </citation>
    <scope>IDENTIFICATION</scope>
</reference>
<dbReference type="InterPro" id="IPR020904">
    <property type="entry name" value="Sc_DH/Rdtase_CS"/>
</dbReference>
<evidence type="ECO:0000256" key="5">
    <source>
        <dbReference type="ARBA" id="ARBA00023221"/>
    </source>
</evidence>
<evidence type="ECO:0000256" key="10">
    <source>
        <dbReference type="ARBA" id="ARBA00047817"/>
    </source>
</evidence>
<evidence type="ECO:0000256" key="9">
    <source>
        <dbReference type="ARBA" id="ARBA00047650"/>
    </source>
</evidence>
<dbReference type="InterPro" id="IPR036291">
    <property type="entry name" value="NAD(P)-bd_dom_sf"/>
</dbReference>
<dbReference type="SUPFAM" id="SSF51735">
    <property type="entry name" value="NAD(P)-binding Rossmann-fold domains"/>
    <property type="match status" value="1"/>
</dbReference>
<comment type="catalytic activity">
    <reaction evidence="9">
        <text>11beta-hydroxyandrost-4-ene-3,17-dione + NAD(+) = androst-4-ene-3,11,17-trione + NADH + H(+)</text>
        <dbReference type="Rhea" id="RHEA:69408"/>
        <dbReference type="ChEBI" id="CHEBI:2495"/>
        <dbReference type="ChEBI" id="CHEBI:15378"/>
        <dbReference type="ChEBI" id="CHEBI:27967"/>
        <dbReference type="ChEBI" id="CHEBI:57540"/>
        <dbReference type="ChEBI" id="CHEBI:57945"/>
    </reaction>
    <physiologicalReaction direction="left-to-right" evidence="9">
        <dbReference type="Rhea" id="RHEA:69409"/>
    </physiologicalReaction>
</comment>
<comment type="similarity">
    <text evidence="2 13">Belongs to the short-chain dehydrogenases/reductases (SDR) family.</text>
</comment>
<evidence type="ECO:0000256" key="1">
    <source>
        <dbReference type="ARBA" id="ARBA00004854"/>
    </source>
</evidence>
<organism evidence="15 16">
    <name type="scientific">Hippocampus comes</name>
    <name type="common">Tiger tail seahorse</name>
    <dbReference type="NCBI Taxonomy" id="109280"/>
    <lineage>
        <taxon>Eukaryota</taxon>
        <taxon>Metazoa</taxon>
        <taxon>Chordata</taxon>
        <taxon>Craniata</taxon>
        <taxon>Vertebrata</taxon>
        <taxon>Euteleostomi</taxon>
        <taxon>Actinopterygii</taxon>
        <taxon>Neopterygii</taxon>
        <taxon>Teleostei</taxon>
        <taxon>Neoteleostei</taxon>
        <taxon>Acanthomorphata</taxon>
        <taxon>Syngnathiaria</taxon>
        <taxon>Syngnathiformes</taxon>
        <taxon>Syngnathoidei</taxon>
        <taxon>Syngnathidae</taxon>
        <taxon>Hippocampus</taxon>
    </lineage>
</organism>
<protein>
    <recommendedName>
        <fullName evidence="6">11-beta-hydroxysteroid dehydrogenase type 2</fullName>
    </recommendedName>
    <alternativeName>
        <fullName evidence="7">Corticosteroid 11-beta-dehydrogenase isozyme 2</fullName>
    </alternativeName>
    <alternativeName>
        <fullName evidence="8">NAD-dependent 11-beta-hydroxysteroid dehydrogenase</fullName>
    </alternativeName>
</protein>
<dbReference type="PANTHER" id="PTHR43313">
    <property type="entry name" value="SHORT-CHAIN DEHYDROGENASE/REDUCTASE FAMILY 9C"/>
    <property type="match status" value="1"/>
</dbReference>
<dbReference type="Ensembl" id="ENSHCOT00000005696.1">
    <property type="protein sequence ID" value="ENSHCOP00000005240.1"/>
    <property type="gene ID" value="ENSHCOG00000006891.1"/>
</dbReference>
<evidence type="ECO:0000313" key="15">
    <source>
        <dbReference type="Ensembl" id="ENSHCOP00000005240.1"/>
    </source>
</evidence>
<keyword evidence="5" id="KW-0753">Steroid metabolism</keyword>
<dbReference type="PRINTS" id="PR00081">
    <property type="entry name" value="GDHRDH"/>
</dbReference>
<evidence type="ECO:0000256" key="6">
    <source>
        <dbReference type="ARBA" id="ARBA00040320"/>
    </source>
</evidence>
<evidence type="ECO:0000256" key="12">
    <source>
        <dbReference type="ARBA" id="ARBA00048774"/>
    </source>
</evidence>
<evidence type="ECO:0000313" key="16">
    <source>
        <dbReference type="Proteomes" id="UP000264820"/>
    </source>
</evidence>
<keyword evidence="3" id="KW-0560">Oxidoreductase</keyword>
<keyword evidence="4" id="KW-0443">Lipid metabolism</keyword>
<dbReference type="Gene3D" id="3.40.50.720">
    <property type="entry name" value="NAD(P)-binding Rossmann-like Domain"/>
    <property type="match status" value="1"/>
</dbReference>
<reference evidence="15" key="2">
    <citation type="submission" date="2025-09" db="UniProtKB">
        <authorList>
            <consortium name="Ensembl"/>
        </authorList>
    </citation>
    <scope>IDENTIFICATION</scope>
</reference>
<dbReference type="Pfam" id="PF00106">
    <property type="entry name" value="adh_short"/>
    <property type="match status" value="1"/>
</dbReference>
<comment type="catalytic activity">
    <reaction evidence="12">
        <text>corticosterone + NAD(+) = 11-dehydrocorticosterone + NADH + H(+)</text>
        <dbReference type="Rhea" id="RHEA:42204"/>
        <dbReference type="ChEBI" id="CHEBI:15378"/>
        <dbReference type="ChEBI" id="CHEBI:16827"/>
        <dbReference type="ChEBI" id="CHEBI:57540"/>
        <dbReference type="ChEBI" id="CHEBI:57945"/>
        <dbReference type="ChEBI" id="CHEBI:78600"/>
    </reaction>
    <physiologicalReaction direction="left-to-right" evidence="12">
        <dbReference type="Rhea" id="RHEA:42205"/>
    </physiologicalReaction>
</comment>
<name>A0A3Q2XKU0_HIPCM</name>
<dbReference type="OMA" id="GMGLMYF"/>
<dbReference type="GO" id="GO:0070523">
    <property type="term" value="F:11-beta-hydroxysteroid dehydrogenase (NAD+) activity"/>
    <property type="evidence" value="ECO:0007669"/>
    <property type="project" value="Ensembl"/>
</dbReference>
<evidence type="ECO:0000256" key="8">
    <source>
        <dbReference type="ARBA" id="ARBA00042028"/>
    </source>
</evidence>
<dbReference type="AlphaFoldDB" id="A0A3Q2XKU0"/>
<feature type="compositionally biased region" description="Acidic residues" evidence="14">
    <location>
        <begin position="404"/>
        <end position="423"/>
    </location>
</feature>
<accession>A0A3Q2XKU0</accession>
<evidence type="ECO:0000256" key="3">
    <source>
        <dbReference type="ARBA" id="ARBA00023002"/>
    </source>
</evidence>
<dbReference type="PANTHER" id="PTHR43313:SF2">
    <property type="entry name" value="11-BETA-HYDROXYSTEROID DEHYDROGENASE TYPE 2"/>
    <property type="match status" value="1"/>
</dbReference>
<dbReference type="PRINTS" id="PR00080">
    <property type="entry name" value="SDRFAMILY"/>
</dbReference>
<dbReference type="GO" id="GO:0034650">
    <property type="term" value="P:cortisol metabolic process"/>
    <property type="evidence" value="ECO:0007669"/>
    <property type="project" value="Ensembl"/>
</dbReference>
<dbReference type="InterPro" id="IPR002347">
    <property type="entry name" value="SDR_fam"/>
</dbReference>
<comment type="pathway">
    <text evidence="1">Steroid metabolism.</text>
</comment>
<evidence type="ECO:0000256" key="14">
    <source>
        <dbReference type="SAM" id="MobiDB-lite"/>
    </source>
</evidence>
<sequence>MCLEEGLPERGLHFVRALNLLEPIGSHQKLLSRLLGHPNGGGPKRVEARHLDASPSAHRAPRSLVECRLPPKRGLELLPRTTAQKRRDAGRSRPGCDSGFGKATARHLDRLGFRVFATVLDAGGEGAGELRRACSPRLALLQLDITQPRQVRRAYAQVRARLGPQGLWALVNNAGVCVNFGDIELSQMSNFRGCMEVNFFGTLHVTKTFLPLLRRDKGRLVTVSSPAGDQPFPCLAAYGASKAALNLFMDTLRRELAPWGVPVSTILPSSYKTGQCGNAAYWEARHRELLGSLSPALLEDFGEDYVSETKELFQHFARHANPDLSPVVDAMERALRDPRPRARYFAGPGVGLMYLVSGYFPAALRDRFLQSLFLKKRLVPRALRKEAGVLGKEAPARCCHDDNNNNDEQEEEEEEEAPADVCE</sequence>
<dbReference type="Proteomes" id="UP000264820">
    <property type="component" value="Unplaced"/>
</dbReference>
<comment type="catalytic activity">
    <reaction evidence="10">
        <text>an 11beta-hydroxysteroid + NAD(+) = an 11-oxosteroid + NADH + H(+)</text>
        <dbReference type="Rhea" id="RHEA:53116"/>
        <dbReference type="ChEBI" id="CHEBI:15378"/>
        <dbReference type="ChEBI" id="CHEBI:35346"/>
        <dbReference type="ChEBI" id="CHEBI:47787"/>
        <dbReference type="ChEBI" id="CHEBI:57540"/>
        <dbReference type="ChEBI" id="CHEBI:57945"/>
    </reaction>
    <physiologicalReaction direction="left-to-right" evidence="10">
        <dbReference type="Rhea" id="RHEA:53117"/>
    </physiologicalReaction>
</comment>
<evidence type="ECO:0000256" key="2">
    <source>
        <dbReference type="ARBA" id="ARBA00006484"/>
    </source>
</evidence>
<evidence type="ECO:0000256" key="4">
    <source>
        <dbReference type="ARBA" id="ARBA00023098"/>
    </source>
</evidence>
<feature type="compositionally biased region" description="Basic and acidic residues" evidence="14">
    <location>
        <begin position="394"/>
        <end position="403"/>
    </location>
</feature>
<evidence type="ECO:0000256" key="11">
    <source>
        <dbReference type="ARBA" id="ARBA00048218"/>
    </source>
</evidence>
<evidence type="ECO:0000256" key="13">
    <source>
        <dbReference type="RuleBase" id="RU000363"/>
    </source>
</evidence>
<evidence type="ECO:0000256" key="7">
    <source>
        <dbReference type="ARBA" id="ARBA00041540"/>
    </source>
</evidence>
<keyword evidence="16" id="KW-1185">Reference proteome</keyword>
<feature type="region of interest" description="Disordered" evidence="14">
    <location>
        <begin position="394"/>
        <end position="423"/>
    </location>
</feature>
<dbReference type="GO" id="GO:0033555">
    <property type="term" value="P:multicellular organismal response to stress"/>
    <property type="evidence" value="ECO:0007669"/>
    <property type="project" value="Ensembl"/>
</dbReference>
<proteinExistence type="inferred from homology"/>
<dbReference type="GeneTree" id="ENSGT00940000159716"/>
<comment type="catalytic activity">
    <reaction evidence="11">
        <text>11beta,17beta-dihydroxyandrost-4-ene-3-one + NAD(+) = 17beta-hydroxyandrost-4-ene-3,11-dione + NADH + H(+)</text>
        <dbReference type="Rhea" id="RHEA:69368"/>
        <dbReference type="ChEBI" id="CHEBI:15378"/>
        <dbReference type="ChEBI" id="CHEBI:34133"/>
        <dbReference type="ChEBI" id="CHEBI:57540"/>
        <dbReference type="ChEBI" id="CHEBI:57945"/>
        <dbReference type="ChEBI" id="CHEBI:81481"/>
    </reaction>
    <physiologicalReaction direction="left-to-right" evidence="11">
        <dbReference type="Rhea" id="RHEA:69369"/>
    </physiologicalReaction>
</comment>
<dbReference type="CDD" id="cd09805">
    <property type="entry name" value="type2_17beta_HSD-like_SDR_c"/>
    <property type="match status" value="1"/>
</dbReference>